<feature type="transmembrane region" description="Helical" evidence="10">
    <location>
        <begin position="310"/>
        <end position="331"/>
    </location>
</feature>
<evidence type="ECO:0000256" key="2">
    <source>
        <dbReference type="ARBA" id="ARBA00022475"/>
    </source>
</evidence>
<gene>
    <name evidence="12" type="ORF">MCOR_6454</name>
</gene>
<keyword evidence="8" id="KW-0807">Transducer</keyword>
<feature type="transmembrane region" description="Helical" evidence="10">
    <location>
        <begin position="58"/>
        <end position="78"/>
    </location>
</feature>
<feature type="transmembrane region" description="Helical" evidence="10">
    <location>
        <begin position="177"/>
        <end position="200"/>
    </location>
</feature>
<dbReference type="SUPFAM" id="SSF81321">
    <property type="entry name" value="Family A G protein-coupled receptor-like"/>
    <property type="match status" value="1"/>
</dbReference>
<evidence type="ECO:0000256" key="5">
    <source>
        <dbReference type="ARBA" id="ARBA00023040"/>
    </source>
</evidence>
<evidence type="ECO:0000256" key="3">
    <source>
        <dbReference type="ARBA" id="ARBA00022692"/>
    </source>
</evidence>
<dbReference type="Pfam" id="PF00001">
    <property type="entry name" value="7tm_1"/>
    <property type="match status" value="1"/>
</dbReference>
<evidence type="ECO:0000313" key="13">
    <source>
        <dbReference type="Proteomes" id="UP000507470"/>
    </source>
</evidence>
<comment type="subcellular location">
    <subcellularLocation>
        <location evidence="1">Cell membrane</location>
        <topology evidence="1">Multi-pass membrane protein</topology>
    </subcellularLocation>
</comment>
<keyword evidence="5" id="KW-0297">G-protein coupled receptor</keyword>
<keyword evidence="3 10" id="KW-0812">Transmembrane</keyword>
<evidence type="ECO:0000256" key="4">
    <source>
        <dbReference type="ARBA" id="ARBA00022989"/>
    </source>
</evidence>
<sequence length="344" mass="38531">MTSNETNVSVTSELESTPILIATIVLIPICTAIFVLNVLALAVLSKSKKLKQNRFHRLTLYLSISNIISSISSLFLIADLLIRLQDVHVPYICSGSTLVTSITVLFSLVQVLFICFERLLATFPRTQANKWSNVYDFLGIGSFVITGAYCSMIHILFEDKQTHGCDMKSLFGDNLWKFQFSLGIVHLTIFTIISIVYALVVRRLRKMVSPLKPTSRHTDSLSQNLTSVRHNTTGPQNNNKNQQEETSIGGRDQRVRSLESSPVDINRAQNFHCALYTLGIIISVMIVSSLLPVIMNLMSAITADVFSPDILTYVNGLFMINPLCDPIIYVLRIKEFRSMITCCK</sequence>
<accession>A0A6J8ADM6</accession>
<evidence type="ECO:0000256" key="1">
    <source>
        <dbReference type="ARBA" id="ARBA00004651"/>
    </source>
</evidence>
<evidence type="ECO:0000256" key="8">
    <source>
        <dbReference type="ARBA" id="ARBA00023224"/>
    </source>
</evidence>
<feature type="region of interest" description="Disordered" evidence="9">
    <location>
        <begin position="212"/>
        <end position="253"/>
    </location>
</feature>
<feature type="transmembrane region" description="Helical" evidence="10">
    <location>
        <begin position="98"/>
        <end position="116"/>
    </location>
</feature>
<keyword evidence="7" id="KW-0675">Receptor</keyword>
<dbReference type="PANTHER" id="PTHR24249">
    <property type="entry name" value="HISTAMINE RECEPTOR-RELATED G-PROTEIN COUPLED RECEPTOR"/>
    <property type="match status" value="1"/>
</dbReference>
<feature type="transmembrane region" description="Helical" evidence="10">
    <location>
        <begin position="137"/>
        <end position="157"/>
    </location>
</feature>
<dbReference type="EMBL" id="CACVKT020001210">
    <property type="protein sequence ID" value="CAC5365982.1"/>
    <property type="molecule type" value="Genomic_DNA"/>
</dbReference>
<evidence type="ECO:0000259" key="11">
    <source>
        <dbReference type="PROSITE" id="PS50262"/>
    </source>
</evidence>
<organism evidence="12 13">
    <name type="scientific">Mytilus coruscus</name>
    <name type="common">Sea mussel</name>
    <dbReference type="NCBI Taxonomy" id="42192"/>
    <lineage>
        <taxon>Eukaryota</taxon>
        <taxon>Metazoa</taxon>
        <taxon>Spiralia</taxon>
        <taxon>Lophotrochozoa</taxon>
        <taxon>Mollusca</taxon>
        <taxon>Bivalvia</taxon>
        <taxon>Autobranchia</taxon>
        <taxon>Pteriomorphia</taxon>
        <taxon>Mytilida</taxon>
        <taxon>Mytiloidea</taxon>
        <taxon>Mytilidae</taxon>
        <taxon>Mytilinae</taxon>
        <taxon>Mytilus</taxon>
    </lineage>
</organism>
<name>A0A6J8ADM6_MYTCO</name>
<dbReference type="Gene3D" id="1.20.1070.10">
    <property type="entry name" value="Rhodopsin 7-helix transmembrane proteins"/>
    <property type="match status" value="1"/>
</dbReference>
<feature type="domain" description="G-protein coupled receptors family 1 profile" evidence="11">
    <location>
        <begin position="36"/>
        <end position="329"/>
    </location>
</feature>
<keyword evidence="13" id="KW-1185">Reference proteome</keyword>
<keyword evidence="2" id="KW-1003">Cell membrane</keyword>
<keyword evidence="4 10" id="KW-1133">Transmembrane helix</keyword>
<feature type="compositionally biased region" description="Polar residues" evidence="9">
    <location>
        <begin position="220"/>
        <end position="246"/>
    </location>
</feature>
<dbReference type="AlphaFoldDB" id="A0A6J8ADM6"/>
<dbReference type="PROSITE" id="PS50262">
    <property type="entry name" value="G_PROTEIN_RECEP_F1_2"/>
    <property type="match status" value="1"/>
</dbReference>
<evidence type="ECO:0000256" key="10">
    <source>
        <dbReference type="SAM" id="Phobius"/>
    </source>
</evidence>
<dbReference type="InterPro" id="IPR000276">
    <property type="entry name" value="GPCR_Rhodpsn"/>
</dbReference>
<evidence type="ECO:0000256" key="6">
    <source>
        <dbReference type="ARBA" id="ARBA00023136"/>
    </source>
</evidence>
<dbReference type="InterPro" id="IPR050569">
    <property type="entry name" value="TAAR"/>
</dbReference>
<evidence type="ECO:0000313" key="12">
    <source>
        <dbReference type="EMBL" id="CAC5365982.1"/>
    </source>
</evidence>
<reference evidence="12 13" key="1">
    <citation type="submission" date="2020-06" db="EMBL/GenBank/DDBJ databases">
        <authorList>
            <person name="Li R."/>
            <person name="Bekaert M."/>
        </authorList>
    </citation>
    <scope>NUCLEOTIDE SEQUENCE [LARGE SCALE GENOMIC DNA]</scope>
    <source>
        <strain evidence="13">wild</strain>
    </source>
</reference>
<feature type="transmembrane region" description="Helical" evidence="10">
    <location>
        <begin position="275"/>
        <end position="298"/>
    </location>
</feature>
<dbReference type="Proteomes" id="UP000507470">
    <property type="component" value="Unassembled WGS sequence"/>
</dbReference>
<evidence type="ECO:0000256" key="7">
    <source>
        <dbReference type="ARBA" id="ARBA00023170"/>
    </source>
</evidence>
<keyword evidence="6 10" id="KW-0472">Membrane</keyword>
<proteinExistence type="predicted"/>
<protein>
    <recommendedName>
        <fullName evidence="11">G-protein coupled receptors family 1 profile domain-containing protein</fullName>
    </recommendedName>
</protein>
<feature type="transmembrane region" description="Helical" evidence="10">
    <location>
        <begin position="20"/>
        <end position="46"/>
    </location>
</feature>
<dbReference type="InterPro" id="IPR017452">
    <property type="entry name" value="GPCR_Rhodpsn_7TM"/>
</dbReference>
<dbReference type="GO" id="GO:0004930">
    <property type="term" value="F:G protein-coupled receptor activity"/>
    <property type="evidence" value="ECO:0007669"/>
    <property type="project" value="UniProtKB-KW"/>
</dbReference>
<evidence type="ECO:0000256" key="9">
    <source>
        <dbReference type="SAM" id="MobiDB-lite"/>
    </source>
</evidence>
<dbReference type="GO" id="GO:0005886">
    <property type="term" value="C:plasma membrane"/>
    <property type="evidence" value="ECO:0007669"/>
    <property type="project" value="UniProtKB-SubCell"/>
</dbReference>